<reference evidence="5" key="1">
    <citation type="submission" date="2024-05" db="EMBL/GenBank/DDBJ databases">
        <title>Genome Sequences of Four Agar- Degrading Marine Bacteria.</title>
        <authorList>
            <person name="Phillips E.K."/>
            <person name="Shaffer J.C."/>
            <person name="Henson M.W."/>
            <person name="Temperton B."/>
            <person name="Thrash C.J."/>
            <person name="Martin M.O."/>
        </authorList>
    </citation>
    <scope>NUCLEOTIDE SEQUENCE</scope>
    <source>
        <strain evidence="5">EKP203</strain>
    </source>
</reference>
<dbReference type="RefSeq" id="WP_289962828.1">
    <property type="nucleotide sequence ID" value="NZ_JAUEOZ010000002.1"/>
</dbReference>
<evidence type="ECO:0000313" key="5">
    <source>
        <dbReference type="EMBL" id="MDN2482781.1"/>
    </source>
</evidence>
<dbReference type="InterPro" id="IPR000843">
    <property type="entry name" value="HTH_LacI"/>
</dbReference>
<protein>
    <submittedName>
        <fullName evidence="5">LacI family DNA-binding transcriptional regulator</fullName>
    </submittedName>
</protein>
<dbReference type="InterPro" id="IPR010982">
    <property type="entry name" value="Lambda_DNA-bd_dom_sf"/>
</dbReference>
<comment type="caution">
    <text evidence="5">The sequence shown here is derived from an EMBL/GenBank/DDBJ whole genome shotgun (WGS) entry which is preliminary data.</text>
</comment>
<evidence type="ECO:0000256" key="3">
    <source>
        <dbReference type="ARBA" id="ARBA00023163"/>
    </source>
</evidence>
<organism evidence="5 6">
    <name type="scientific">Vibrio agarivorans</name>
    <dbReference type="NCBI Taxonomy" id="153622"/>
    <lineage>
        <taxon>Bacteria</taxon>
        <taxon>Pseudomonadati</taxon>
        <taxon>Pseudomonadota</taxon>
        <taxon>Gammaproteobacteria</taxon>
        <taxon>Vibrionales</taxon>
        <taxon>Vibrionaceae</taxon>
        <taxon>Vibrio</taxon>
    </lineage>
</organism>
<dbReference type="PANTHER" id="PTHR30146">
    <property type="entry name" value="LACI-RELATED TRANSCRIPTIONAL REPRESSOR"/>
    <property type="match status" value="1"/>
</dbReference>
<keyword evidence="6" id="KW-1185">Reference proteome</keyword>
<name>A0ABT7Y412_9VIBR</name>
<dbReference type="SUPFAM" id="SSF47413">
    <property type="entry name" value="lambda repressor-like DNA-binding domains"/>
    <property type="match status" value="1"/>
</dbReference>
<evidence type="ECO:0000259" key="4">
    <source>
        <dbReference type="PROSITE" id="PS50932"/>
    </source>
</evidence>
<dbReference type="Pfam" id="PF00356">
    <property type="entry name" value="LacI"/>
    <property type="match status" value="1"/>
</dbReference>
<dbReference type="InterPro" id="IPR028082">
    <property type="entry name" value="Peripla_BP_I"/>
</dbReference>
<dbReference type="CDD" id="cd06270">
    <property type="entry name" value="PBP1_GalS-like"/>
    <property type="match status" value="1"/>
</dbReference>
<keyword evidence="2 5" id="KW-0238">DNA-binding</keyword>
<dbReference type="Gene3D" id="3.40.50.2300">
    <property type="match status" value="2"/>
</dbReference>
<dbReference type="GO" id="GO:0003677">
    <property type="term" value="F:DNA binding"/>
    <property type="evidence" value="ECO:0007669"/>
    <property type="project" value="UniProtKB-KW"/>
</dbReference>
<accession>A0ABT7Y412</accession>
<keyword evidence="3" id="KW-0804">Transcription</keyword>
<dbReference type="EMBL" id="JAUEOZ010000002">
    <property type="protein sequence ID" value="MDN2482781.1"/>
    <property type="molecule type" value="Genomic_DNA"/>
</dbReference>
<dbReference type="SUPFAM" id="SSF53822">
    <property type="entry name" value="Periplasmic binding protein-like I"/>
    <property type="match status" value="1"/>
</dbReference>
<dbReference type="PANTHER" id="PTHR30146:SF109">
    <property type="entry name" value="HTH-TYPE TRANSCRIPTIONAL REGULATOR GALS"/>
    <property type="match status" value="1"/>
</dbReference>
<gene>
    <name evidence="5" type="ORF">QWJ08_15685</name>
</gene>
<dbReference type="PROSITE" id="PS50932">
    <property type="entry name" value="HTH_LACI_2"/>
    <property type="match status" value="1"/>
</dbReference>
<proteinExistence type="predicted"/>
<dbReference type="CDD" id="cd01392">
    <property type="entry name" value="HTH_LacI"/>
    <property type="match status" value="1"/>
</dbReference>
<keyword evidence="1" id="KW-0805">Transcription regulation</keyword>
<evidence type="ECO:0000256" key="2">
    <source>
        <dbReference type="ARBA" id="ARBA00023125"/>
    </source>
</evidence>
<sequence>MITIKEVSELAKVSQSTVSRTLNGHASVKEKNRQKVFAAIEQLGYTPNAFAQALASSRSNSIGMLVGSLDGPFYGPLMHQAENTARENNRYLIVTSGQEQRSRELDSIRFLQSKRVDAMILHTDKLSDGELIEVVRNNPTTLILNRYIPEIAQHCLSFDNEQGGYLATQYLLNQGHTRIATITGQSSKIDSRERLRGYQRALQESNIEYDQNLIIEGRFDHSGNHEAVLKLLKRNTGATAVFCQNDAIALALYDVCYEQGIKVGQDLSIIGFDNDTYSQHIRPSLTTVNFPIAEMGKLSVDWVLGMLNTQPQPDSKPLVPELVIRDSVCALT</sequence>
<feature type="domain" description="HTH lacI-type" evidence="4">
    <location>
        <begin position="2"/>
        <end position="56"/>
    </location>
</feature>
<dbReference type="Pfam" id="PF13377">
    <property type="entry name" value="Peripla_BP_3"/>
    <property type="match status" value="1"/>
</dbReference>
<evidence type="ECO:0000313" key="6">
    <source>
        <dbReference type="Proteomes" id="UP001169719"/>
    </source>
</evidence>
<dbReference type="SMART" id="SM00354">
    <property type="entry name" value="HTH_LACI"/>
    <property type="match status" value="1"/>
</dbReference>
<dbReference type="InterPro" id="IPR046335">
    <property type="entry name" value="LacI/GalR-like_sensor"/>
</dbReference>
<dbReference type="Gene3D" id="1.10.260.40">
    <property type="entry name" value="lambda repressor-like DNA-binding domains"/>
    <property type="match status" value="1"/>
</dbReference>
<evidence type="ECO:0000256" key="1">
    <source>
        <dbReference type="ARBA" id="ARBA00023015"/>
    </source>
</evidence>
<dbReference type="Proteomes" id="UP001169719">
    <property type="component" value="Unassembled WGS sequence"/>
</dbReference>